<dbReference type="AlphaFoldDB" id="A0A2M9A427"/>
<dbReference type="OrthoDB" id="9815414at2"/>
<dbReference type="RefSeq" id="WP_157797820.1">
    <property type="nucleotide sequence ID" value="NZ_PGEX01000001.1"/>
</dbReference>
<gene>
    <name evidence="1" type="ORF">BGX16_0402</name>
</gene>
<dbReference type="Gene3D" id="2.180.10.10">
    <property type="entry name" value="RHS repeat-associated core"/>
    <property type="match status" value="1"/>
</dbReference>
<reference evidence="1 2" key="1">
    <citation type="submission" date="2017-11" db="EMBL/GenBank/DDBJ databases">
        <title>Animal gut microbial communities from fecal samples from Wisconsin, USA.</title>
        <authorList>
            <person name="Neumann A."/>
        </authorList>
    </citation>
    <scope>NUCLEOTIDE SEQUENCE [LARGE SCALE GENOMIC DNA]</scope>
    <source>
        <strain evidence="1 2">UWS3</strain>
    </source>
</reference>
<organism evidence="1 2">
    <name type="scientific">Hallerella succinigenes</name>
    <dbReference type="NCBI Taxonomy" id="1896222"/>
    <lineage>
        <taxon>Bacteria</taxon>
        <taxon>Pseudomonadati</taxon>
        <taxon>Fibrobacterota</taxon>
        <taxon>Fibrobacteria</taxon>
        <taxon>Fibrobacterales</taxon>
        <taxon>Fibrobacteraceae</taxon>
        <taxon>Hallerella</taxon>
    </lineage>
</organism>
<dbReference type="PANTHER" id="PTHR32305:SF15">
    <property type="entry name" value="PROTEIN RHSA-RELATED"/>
    <property type="match status" value="1"/>
</dbReference>
<dbReference type="NCBIfam" id="TIGR03696">
    <property type="entry name" value="Rhs_assc_core"/>
    <property type="match status" value="1"/>
</dbReference>
<dbReference type="InterPro" id="IPR050708">
    <property type="entry name" value="T6SS_VgrG/RHS"/>
</dbReference>
<dbReference type="InterPro" id="IPR022385">
    <property type="entry name" value="Rhs_assc_core"/>
</dbReference>
<dbReference type="EMBL" id="PGEX01000001">
    <property type="protein sequence ID" value="PJJ40476.1"/>
    <property type="molecule type" value="Genomic_DNA"/>
</dbReference>
<evidence type="ECO:0000313" key="1">
    <source>
        <dbReference type="EMBL" id="PJJ40476.1"/>
    </source>
</evidence>
<evidence type="ECO:0000313" key="2">
    <source>
        <dbReference type="Proteomes" id="UP000231134"/>
    </source>
</evidence>
<keyword evidence="2" id="KW-1185">Reference proteome</keyword>
<dbReference type="PANTHER" id="PTHR32305">
    <property type="match status" value="1"/>
</dbReference>
<accession>A0A2M9A427</accession>
<sequence>MLLISSGYRKNGLAYFPVTDVQGNIRGYANTSGVQSAYAYYPYGTLIDLAHDDAEDSRRWQSKEFDSDLNKYYFGARFYDPLFGLWLTPDPAGQFANPYTYGGDPLNYIDPNGESVTAAIIVGAAIGAAVGGTVSAVNCSGANEVGCGKAIAQGAAVGAVAGAASGGVGSAVSGLATGAAGVLMESGSAAAFAGGAVGGAAGSAAGYTSSYFLNNTLGNRSEWSWWGRNGFLAQVGIGAVLGGTLSEIRFQTDVNYQWSVYEETYSFGKRFDFLNRVANYIGNEEGLALGTISVDMTQEYFRVESATSKTGFVDAEGATDNLGNIKIAKSATTSAANFYETIAHEGLHQKFNYMGSGNMGLMFNNSIDAEEALVRDRLLDHKFNKFWPNERAKEIADLKTFIERKSTSKQTIKTLETFGNRRRLYNILLETQRR</sequence>
<proteinExistence type="predicted"/>
<protein>
    <submittedName>
        <fullName evidence="1">RHS repeat-associated protein</fullName>
    </submittedName>
</protein>
<dbReference type="Proteomes" id="UP000231134">
    <property type="component" value="Unassembled WGS sequence"/>
</dbReference>
<comment type="caution">
    <text evidence="1">The sequence shown here is derived from an EMBL/GenBank/DDBJ whole genome shotgun (WGS) entry which is preliminary data.</text>
</comment>
<name>A0A2M9A427_9BACT</name>